<evidence type="ECO:0000313" key="4">
    <source>
        <dbReference type="Proteomes" id="UP000737171"/>
    </source>
</evidence>
<keyword evidence="1" id="KW-1133">Transmembrane helix</keyword>
<feature type="transmembrane region" description="Helical" evidence="1">
    <location>
        <begin position="179"/>
        <end position="198"/>
    </location>
</feature>
<feature type="domain" description="Transglutaminase-like" evidence="2">
    <location>
        <begin position="429"/>
        <end position="500"/>
    </location>
</feature>
<dbReference type="Pfam" id="PF11992">
    <property type="entry name" value="TgpA_N"/>
    <property type="match status" value="1"/>
</dbReference>
<dbReference type="InterPro" id="IPR021878">
    <property type="entry name" value="TgpA_N"/>
</dbReference>
<evidence type="ECO:0000256" key="1">
    <source>
        <dbReference type="SAM" id="Phobius"/>
    </source>
</evidence>
<reference evidence="3 4" key="1">
    <citation type="submission" date="2020-05" db="EMBL/GenBank/DDBJ databases">
        <title>Aquincola sp. isolate from soil.</title>
        <authorList>
            <person name="Han J."/>
            <person name="Kim D.-U."/>
        </authorList>
    </citation>
    <scope>NUCLEOTIDE SEQUENCE [LARGE SCALE GENOMIC DNA]</scope>
    <source>
        <strain evidence="3 4">S2</strain>
    </source>
</reference>
<gene>
    <name evidence="3" type="ORF">HLB44_23710</name>
</gene>
<dbReference type="SUPFAM" id="SSF54001">
    <property type="entry name" value="Cysteine proteinases"/>
    <property type="match status" value="1"/>
</dbReference>
<dbReference type="Gene3D" id="3.10.620.30">
    <property type="match status" value="1"/>
</dbReference>
<organism evidence="3 4">
    <name type="scientific">Pseudaquabacterium terrae</name>
    <dbReference type="NCBI Taxonomy" id="2732868"/>
    <lineage>
        <taxon>Bacteria</taxon>
        <taxon>Pseudomonadati</taxon>
        <taxon>Pseudomonadota</taxon>
        <taxon>Betaproteobacteria</taxon>
        <taxon>Burkholderiales</taxon>
        <taxon>Sphaerotilaceae</taxon>
        <taxon>Pseudaquabacterium</taxon>
    </lineage>
</organism>
<keyword evidence="1" id="KW-0472">Membrane</keyword>
<dbReference type="Proteomes" id="UP000737171">
    <property type="component" value="Unassembled WGS sequence"/>
</dbReference>
<evidence type="ECO:0000259" key="2">
    <source>
        <dbReference type="SMART" id="SM00460"/>
    </source>
</evidence>
<evidence type="ECO:0000313" key="3">
    <source>
        <dbReference type="EMBL" id="NRF70015.1"/>
    </source>
</evidence>
<protein>
    <submittedName>
        <fullName evidence="3">DUF3488 domain-containing transglutaminase family protein</fullName>
    </submittedName>
</protein>
<feature type="transmembrane region" description="Helical" evidence="1">
    <location>
        <begin position="74"/>
        <end position="91"/>
    </location>
</feature>
<dbReference type="InterPro" id="IPR052901">
    <property type="entry name" value="Bact_TGase-like"/>
</dbReference>
<feature type="transmembrane region" description="Helical" evidence="1">
    <location>
        <begin position="47"/>
        <end position="67"/>
    </location>
</feature>
<sequence>MKAASALAPITRPRRWADWGQLPRESRDTLFQLAVIGWTVLPHLRHLPWWCTALTALVLFWRGNLALNNAPLPGRWPVIGLLVIATLLTLWTERTLFGKDAGVTMLVVLMALKMLELRARRDALVVFFLGFFLVLTHCLYSQSMLTALSMLVSTWGLMTAQVLSSMPVGRPSLKRAGGIAARSALLGLPLMLLLFLLFPRFGPLWGLPQDGLGKTGLSGTLRLGGVAEVANDDAIAFRVRFEGPPPPSELLYFRGPVLPRFDGVEWHQARLRLGAPPQAAELQLHGDGRSYEMLIEPIRLPLLPLLEATPDRPDAAPALRGWAFTLSADLQWQTDRLVAERISVRARAWPNHVLGPKWALPGAFEMTQIPDGSNPRAVAWARALRASAPLAGARTPQLAQAVLEHIRTAGFTYTLAPGLYGGQAIDEFWLDRKEGFCEHFAASFVLVMRAMGVPARIVTGYQGAEPADADGWMVVRQSHAHAWAEYWEPGFGWRRADPTAAVAPHRIHSSRPLPPRQGLVAGALNTMSPALAEQLRRTLELIDNRWNQWVMSYSRTRQFDLLESLGVSAPSWQDLAFLLIGIASAMSLTAAGWAWWDRHRQDPWLRLHRRIRETLNGLGLDALPHDAPRALAAKVRVRFGATGAALADTLEALDRLRYGPDNRRLPGPGWWSGFAREAARLRRSGAPAALQQPG</sequence>
<name>A0ABX2EN79_9BURK</name>
<dbReference type="PANTHER" id="PTHR42736">
    <property type="entry name" value="PROTEIN-GLUTAMINE GAMMA-GLUTAMYLTRANSFERASE"/>
    <property type="match status" value="1"/>
</dbReference>
<dbReference type="RefSeq" id="WP_173128051.1">
    <property type="nucleotide sequence ID" value="NZ_JABRWJ010000007.1"/>
</dbReference>
<dbReference type="EMBL" id="JABRWJ010000007">
    <property type="protein sequence ID" value="NRF70015.1"/>
    <property type="molecule type" value="Genomic_DNA"/>
</dbReference>
<dbReference type="PANTHER" id="PTHR42736:SF1">
    <property type="entry name" value="PROTEIN-GLUTAMINE GAMMA-GLUTAMYLTRANSFERASE"/>
    <property type="match status" value="1"/>
</dbReference>
<accession>A0ABX2EN79</accession>
<keyword evidence="4" id="KW-1185">Reference proteome</keyword>
<dbReference type="InterPro" id="IPR038765">
    <property type="entry name" value="Papain-like_cys_pep_sf"/>
</dbReference>
<dbReference type="SMART" id="SM00460">
    <property type="entry name" value="TGc"/>
    <property type="match status" value="1"/>
</dbReference>
<proteinExistence type="predicted"/>
<dbReference type="Pfam" id="PF01841">
    <property type="entry name" value="Transglut_core"/>
    <property type="match status" value="1"/>
</dbReference>
<comment type="caution">
    <text evidence="3">The sequence shown here is derived from an EMBL/GenBank/DDBJ whole genome shotgun (WGS) entry which is preliminary data.</text>
</comment>
<dbReference type="InterPro" id="IPR002931">
    <property type="entry name" value="Transglutaminase-like"/>
</dbReference>
<feature type="transmembrane region" description="Helical" evidence="1">
    <location>
        <begin position="122"/>
        <end position="142"/>
    </location>
</feature>
<feature type="transmembrane region" description="Helical" evidence="1">
    <location>
        <begin position="148"/>
        <end position="167"/>
    </location>
</feature>
<keyword evidence="1" id="KW-0812">Transmembrane</keyword>